<dbReference type="RefSeq" id="WP_284339015.1">
    <property type="nucleotide sequence ID" value="NZ_BSNS01000004.1"/>
</dbReference>
<comment type="caution">
    <text evidence="1">The sequence shown here is derived from an EMBL/GenBank/DDBJ whole genome shotgun (WGS) entry which is preliminary data.</text>
</comment>
<dbReference type="EMBL" id="BSNS01000004">
    <property type="protein sequence ID" value="GLQ53570.1"/>
    <property type="molecule type" value="Genomic_DNA"/>
</dbReference>
<gene>
    <name evidence="1" type="ORF">GCM10010862_08290</name>
</gene>
<sequence>MSNTLFRLAVGGAFPDRSSAKIARALKVNQRTVQKWLSDEADVPPGVVTETNRLSQLMDEREVMQHLRDIVEDWKESDGHPEALASALARIYFEVTGREIE</sequence>
<name>A0ABQ5W0I6_9HYPH</name>
<evidence type="ECO:0000313" key="1">
    <source>
        <dbReference type="EMBL" id="GLQ53570.1"/>
    </source>
</evidence>
<keyword evidence="2" id="KW-1185">Reference proteome</keyword>
<proteinExistence type="predicted"/>
<evidence type="ECO:0000313" key="2">
    <source>
        <dbReference type="Proteomes" id="UP001156691"/>
    </source>
</evidence>
<reference evidence="2" key="1">
    <citation type="journal article" date="2019" name="Int. J. Syst. Evol. Microbiol.">
        <title>The Global Catalogue of Microorganisms (GCM) 10K type strain sequencing project: providing services to taxonomists for standard genome sequencing and annotation.</title>
        <authorList>
            <consortium name="The Broad Institute Genomics Platform"/>
            <consortium name="The Broad Institute Genome Sequencing Center for Infectious Disease"/>
            <person name="Wu L."/>
            <person name="Ma J."/>
        </authorList>
    </citation>
    <scope>NUCLEOTIDE SEQUENCE [LARGE SCALE GENOMIC DNA]</scope>
    <source>
        <strain evidence="2">NBRC 112416</strain>
    </source>
</reference>
<protein>
    <submittedName>
        <fullName evidence="1">Uncharacterized protein</fullName>
    </submittedName>
</protein>
<accession>A0ABQ5W0I6</accession>
<dbReference type="Proteomes" id="UP001156691">
    <property type="component" value="Unassembled WGS sequence"/>
</dbReference>
<organism evidence="1 2">
    <name type="scientific">Devosia nitrariae</name>
    <dbReference type="NCBI Taxonomy" id="2071872"/>
    <lineage>
        <taxon>Bacteria</taxon>
        <taxon>Pseudomonadati</taxon>
        <taxon>Pseudomonadota</taxon>
        <taxon>Alphaproteobacteria</taxon>
        <taxon>Hyphomicrobiales</taxon>
        <taxon>Devosiaceae</taxon>
        <taxon>Devosia</taxon>
    </lineage>
</organism>